<name>A0AAJ0DPK8_9PEZI</name>
<dbReference type="EMBL" id="MPDP01000008">
    <property type="protein sequence ID" value="KAK1497432.1"/>
    <property type="molecule type" value="Genomic_DNA"/>
</dbReference>
<feature type="non-terminal residue" evidence="2">
    <location>
        <position position="1"/>
    </location>
</feature>
<keyword evidence="3" id="KW-1185">Reference proteome</keyword>
<organism evidence="2 3">
    <name type="scientific">Colletotrichum cuscutae</name>
    <dbReference type="NCBI Taxonomy" id="1209917"/>
    <lineage>
        <taxon>Eukaryota</taxon>
        <taxon>Fungi</taxon>
        <taxon>Dikarya</taxon>
        <taxon>Ascomycota</taxon>
        <taxon>Pezizomycotina</taxon>
        <taxon>Sordariomycetes</taxon>
        <taxon>Hypocreomycetidae</taxon>
        <taxon>Glomerellales</taxon>
        <taxon>Glomerellaceae</taxon>
        <taxon>Colletotrichum</taxon>
        <taxon>Colletotrichum acutatum species complex</taxon>
    </lineage>
</organism>
<dbReference type="Proteomes" id="UP001239213">
    <property type="component" value="Unassembled WGS sequence"/>
</dbReference>
<protein>
    <submittedName>
        <fullName evidence="2">Uncharacterized protein</fullName>
    </submittedName>
</protein>
<feature type="region of interest" description="Disordered" evidence="1">
    <location>
        <begin position="1"/>
        <end position="38"/>
    </location>
</feature>
<evidence type="ECO:0000313" key="3">
    <source>
        <dbReference type="Proteomes" id="UP001239213"/>
    </source>
</evidence>
<evidence type="ECO:0000256" key="1">
    <source>
        <dbReference type="SAM" id="MobiDB-lite"/>
    </source>
</evidence>
<evidence type="ECO:0000313" key="2">
    <source>
        <dbReference type="EMBL" id="KAK1497432.1"/>
    </source>
</evidence>
<proteinExistence type="predicted"/>
<dbReference type="AlphaFoldDB" id="A0AAJ0DPK8"/>
<comment type="caution">
    <text evidence="2">The sequence shown here is derived from an EMBL/GenBank/DDBJ whole genome shotgun (WGS) entry which is preliminary data.</text>
</comment>
<gene>
    <name evidence="2" type="ORF">CCUS01_13119</name>
</gene>
<reference evidence="2" key="1">
    <citation type="submission" date="2016-11" db="EMBL/GenBank/DDBJ databases">
        <title>The genome sequence of Colletotrichum cuscutae.</title>
        <authorList>
            <person name="Baroncelli R."/>
        </authorList>
    </citation>
    <scope>NUCLEOTIDE SEQUENCE</scope>
    <source>
        <strain evidence="2">IMI 304802</strain>
    </source>
</reference>
<sequence>ISLFKDLPQRRHLPHKQSSIQAATQRAPLSASSRQPSTAIEATCGAVSNSIYTSE</sequence>
<accession>A0AAJ0DPK8</accession>